<evidence type="ECO:0000256" key="1">
    <source>
        <dbReference type="SAM" id="SignalP"/>
    </source>
</evidence>
<dbReference type="InterPro" id="IPR010259">
    <property type="entry name" value="S8pro/Inhibitor_I9"/>
</dbReference>
<organism evidence="3 4">
    <name type="scientific">Parasponia andersonii</name>
    <name type="common">Sponia andersonii</name>
    <dbReference type="NCBI Taxonomy" id="3476"/>
    <lineage>
        <taxon>Eukaryota</taxon>
        <taxon>Viridiplantae</taxon>
        <taxon>Streptophyta</taxon>
        <taxon>Embryophyta</taxon>
        <taxon>Tracheophyta</taxon>
        <taxon>Spermatophyta</taxon>
        <taxon>Magnoliopsida</taxon>
        <taxon>eudicotyledons</taxon>
        <taxon>Gunneridae</taxon>
        <taxon>Pentapetalae</taxon>
        <taxon>rosids</taxon>
        <taxon>fabids</taxon>
        <taxon>Rosales</taxon>
        <taxon>Cannabaceae</taxon>
        <taxon>Parasponia</taxon>
    </lineage>
</organism>
<dbReference type="STRING" id="3476.A0A2P5C8U9"/>
<dbReference type="OrthoDB" id="1304287at2759"/>
<proteinExistence type="predicted"/>
<dbReference type="EMBL" id="JXTB01000159">
    <property type="protein sequence ID" value="PON57463.1"/>
    <property type="molecule type" value="Genomic_DNA"/>
</dbReference>
<comment type="caution">
    <text evidence="3">The sequence shown here is derived from an EMBL/GenBank/DDBJ whole genome shotgun (WGS) entry which is preliminary data.</text>
</comment>
<dbReference type="Pfam" id="PF05922">
    <property type="entry name" value="Inhibitor_I9"/>
    <property type="match status" value="1"/>
</dbReference>
<name>A0A2P5C8U9_PARAD</name>
<evidence type="ECO:0000313" key="4">
    <source>
        <dbReference type="Proteomes" id="UP000237105"/>
    </source>
</evidence>
<dbReference type="InterPro" id="IPR037045">
    <property type="entry name" value="S8pro/Inhibitor_I9_sf"/>
</dbReference>
<keyword evidence="4" id="KW-1185">Reference proteome</keyword>
<evidence type="ECO:0000313" key="3">
    <source>
        <dbReference type="EMBL" id="PON57463.1"/>
    </source>
</evidence>
<protein>
    <submittedName>
        <fullName evidence="3">Peptidase S8, subtilisin-related</fullName>
    </submittedName>
</protein>
<feature type="signal peptide" evidence="1">
    <location>
        <begin position="1"/>
        <end position="29"/>
    </location>
</feature>
<evidence type="ECO:0000259" key="2">
    <source>
        <dbReference type="Pfam" id="PF05922"/>
    </source>
</evidence>
<feature type="chain" id="PRO_5015198450" evidence="1">
    <location>
        <begin position="30"/>
        <end position="167"/>
    </location>
</feature>
<keyword evidence="1" id="KW-0732">Signal</keyword>
<sequence>MSRVLVPLMETIFLSAVIIALYCVTQTHCTKVAVLPDNVNMEESNLETYIVYLKKPQILDSAKLRVLHAWYYSFLPLTTARAEKESRMVDMYRNVITNFTARLTVEEVKTTKRKAGVVFVTPENPLLLHTTWSYHFLGLSQSDVGLWKGSNFGSLSHLKGLVPKVLH</sequence>
<accession>A0A2P5C8U9</accession>
<dbReference type="AlphaFoldDB" id="A0A2P5C8U9"/>
<dbReference type="Gene3D" id="3.30.70.80">
    <property type="entry name" value="Peptidase S8 propeptide/proteinase inhibitor I9"/>
    <property type="match status" value="1"/>
</dbReference>
<reference evidence="4" key="1">
    <citation type="submission" date="2016-06" db="EMBL/GenBank/DDBJ databases">
        <title>Parallel loss of symbiosis genes in relatives of nitrogen-fixing non-legume Parasponia.</title>
        <authorList>
            <person name="Van Velzen R."/>
            <person name="Holmer R."/>
            <person name="Bu F."/>
            <person name="Rutten L."/>
            <person name="Van Zeijl A."/>
            <person name="Liu W."/>
            <person name="Santuari L."/>
            <person name="Cao Q."/>
            <person name="Sharma T."/>
            <person name="Shen D."/>
            <person name="Roswanjaya Y."/>
            <person name="Wardhani T."/>
            <person name="Kalhor M.S."/>
            <person name="Jansen J."/>
            <person name="Van den Hoogen J."/>
            <person name="Gungor B."/>
            <person name="Hartog M."/>
            <person name="Hontelez J."/>
            <person name="Verver J."/>
            <person name="Yang W.-C."/>
            <person name="Schijlen E."/>
            <person name="Repin R."/>
            <person name="Schilthuizen M."/>
            <person name="Schranz E."/>
            <person name="Heidstra R."/>
            <person name="Miyata K."/>
            <person name="Fedorova E."/>
            <person name="Kohlen W."/>
            <person name="Bisseling T."/>
            <person name="Smit S."/>
            <person name="Geurts R."/>
        </authorList>
    </citation>
    <scope>NUCLEOTIDE SEQUENCE [LARGE SCALE GENOMIC DNA]</scope>
    <source>
        <strain evidence="4">cv. WU1-14</strain>
    </source>
</reference>
<dbReference type="Proteomes" id="UP000237105">
    <property type="component" value="Unassembled WGS sequence"/>
</dbReference>
<feature type="domain" description="Inhibitor I9" evidence="2">
    <location>
        <begin position="48"/>
        <end position="129"/>
    </location>
</feature>
<gene>
    <name evidence="3" type="ORF">PanWU01x14_173690</name>
</gene>